<dbReference type="SMART" id="SM00530">
    <property type="entry name" value="HTH_XRE"/>
    <property type="match status" value="1"/>
</dbReference>
<dbReference type="CDD" id="cd02209">
    <property type="entry name" value="cupin_XRE_C"/>
    <property type="match status" value="1"/>
</dbReference>
<evidence type="ECO:0000313" key="4">
    <source>
        <dbReference type="Proteomes" id="UP000539957"/>
    </source>
</evidence>
<dbReference type="PANTHER" id="PTHR46797">
    <property type="entry name" value="HTH-TYPE TRANSCRIPTIONAL REGULATOR"/>
    <property type="match status" value="1"/>
</dbReference>
<dbReference type="InterPro" id="IPR011051">
    <property type="entry name" value="RmlC_Cupin_sf"/>
</dbReference>
<organism evidence="3 4">
    <name type="scientific">Brevundimonas bullata</name>
    <dbReference type="NCBI Taxonomy" id="13160"/>
    <lineage>
        <taxon>Bacteria</taxon>
        <taxon>Pseudomonadati</taxon>
        <taxon>Pseudomonadota</taxon>
        <taxon>Alphaproteobacteria</taxon>
        <taxon>Caulobacterales</taxon>
        <taxon>Caulobacteraceae</taxon>
        <taxon>Brevundimonas</taxon>
    </lineage>
</organism>
<dbReference type="InterPro" id="IPR050807">
    <property type="entry name" value="TransReg_Diox_bact_type"/>
</dbReference>
<dbReference type="Pfam" id="PF07883">
    <property type="entry name" value="Cupin_2"/>
    <property type="match status" value="1"/>
</dbReference>
<evidence type="ECO:0000256" key="1">
    <source>
        <dbReference type="ARBA" id="ARBA00023125"/>
    </source>
</evidence>
<dbReference type="CDD" id="cd00093">
    <property type="entry name" value="HTH_XRE"/>
    <property type="match status" value="1"/>
</dbReference>
<name>A0A7W7IRP9_9CAUL</name>
<dbReference type="AlphaFoldDB" id="A0A7W7IRP9"/>
<dbReference type="InterPro" id="IPR010982">
    <property type="entry name" value="Lambda_DNA-bd_dom_sf"/>
</dbReference>
<dbReference type="InterPro" id="IPR013096">
    <property type="entry name" value="Cupin_2"/>
</dbReference>
<dbReference type="EMBL" id="JACHKY010000004">
    <property type="protein sequence ID" value="MBB4798795.1"/>
    <property type="molecule type" value="Genomic_DNA"/>
</dbReference>
<keyword evidence="4" id="KW-1185">Reference proteome</keyword>
<dbReference type="Gene3D" id="2.60.120.10">
    <property type="entry name" value="Jelly Rolls"/>
    <property type="match status" value="1"/>
</dbReference>
<evidence type="ECO:0000313" key="3">
    <source>
        <dbReference type="EMBL" id="MBB4798795.1"/>
    </source>
</evidence>
<dbReference type="PROSITE" id="PS50943">
    <property type="entry name" value="HTH_CROC1"/>
    <property type="match status" value="1"/>
</dbReference>
<dbReference type="Proteomes" id="UP000539957">
    <property type="component" value="Unassembled WGS sequence"/>
</dbReference>
<accession>A0A7W7IRP9</accession>
<sequence length="189" mass="20359">MARGDADEGDNIIGPRLRALRDRLGLSQRALARKAGVPSSTVSLVESGRTSPSVGSLKRLLDAAGVSLGEFFSSEFETPTKHFYRHDELTEISRGEVSYRQLGSGQDSSLQILHETYQPGSDSGRVMLSHEGEEGGLIISGRLEVTVDGQSRVLKAGDGYLFPSTLPHRFRNVGDVPCVVISACTPPTF</sequence>
<dbReference type="Gene3D" id="1.10.260.40">
    <property type="entry name" value="lambda repressor-like DNA-binding domains"/>
    <property type="match status" value="1"/>
</dbReference>
<keyword evidence="1" id="KW-0238">DNA-binding</keyword>
<feature type="domain" description="HTH cro/C1-type" evidence="2">
    <location>
        <begin position="17"/>
        <end position="71"/>
    </location>
</feature>
<dbReference type="GO" id="GO:0005829">
    <property type="term" value="C:cytosol"/>
    <property type="evidence" value="ECO:0007669"/>
    <property type="project" value="TreeGrafter"/>
</dbReference>
<dbReference type="SUPFAM" id="SSF47413">
    <property type="entry name" value="lambda repressor-like DNA-binding domains"/>
    <property type="match status" value="1"/>
</dbReference>
<dbReference type="RefSeq" id="WP_184270892.1">
    <property type="nucleotide sequence ID" value="NZ_DAINFC010000035.1"/>
</dbReference>
<dbReference type="GO" id="GO:0003677">
    <property type="term" value="F:DNA binding"/>
    <property type="evidence" value="ECO:0007669"/>
    <property type="project" value="UniProtKB-KW"/>
</dbReference>
<dbReference type="Pfam" id="PF01381">
    <property type="entry name" value="HTH_3"/>
    <property type="match status" value="1"/>
</dbReference>
<dbReference type="InterPro" id="IPR001387">
    <property type="entry name" value="Cro/C1-type_HTH"/>
</dbReference>
<comment type="caution">
    <text evidence="3">The sequence shown here is derived from an EMBL/GenBank/DDBJ whole genome shotgun (WGS) entry which is preliminary data.</text>
</comment>
<dbReference type="PANTHER" id="PTHR46797:SF11">
    <property type="entry name" value="HTH-TYPE TRANSCRIPTIONAL REGULATOR PUUR"/>
    <property type="match status" value="1"/>
</dbReference>
<protein>
    <submittedName>
        <fullName evidence="3">Transcriptional regulator with XRE-family HTH domain</fullName>
    </submittedName>
</protein>
<gene>
    <name evidence="3" type="ORF">HNP32_002549</name>
</gene>
<dbReference type="SUPFAM" id="SSF51182">
    <property type="entry name" value="RmlC-like cupins"/>
    <property type="match status" value="1"/>
</dbReference>
<dbReference type="GO" id="GO:0003700">
    <property type="term" value="F:DNA-binding transcription factor activity"/>
    <property type="evidence" value="ECO:0007669"/>
    <property type="project" value="TreeGrafter"/>
</dbReference>
<evidence type="ECO:0000259" key="2">
    <source>
        <dbReference type="PROSITE" id="PS50943"/>
    </source>
</evidence>
<reference evidence="3 4" key="1">
    <citation type="submission" date="2020-08" db="EMBL/GenBank/DDBJ databases">
        <title>Functional genomics of gut bacteria from endangered species of beetles.</title>
        <authorList>
            <person name="Carlos-Shanley C."/>
        </authorList>
    </citation>
    <scope>NUCLEOTIDE SEQUENCE [LARGE SCALE GENOMIC DNA]</scope>
    <source>
        <strain evidence="3 4">S00123</strain>
    </source>
</reference>
<proteinExistence type="predicted"/>
<dbReference type="InterPro" id="IPR014710">
    <property type="entry name" value="RmlC-like_jellyroll"/>
</dbReference>